<feature type="signal peptide" evidence="4">
    <location>
        <begin position="1"/>
        <end position="19"/>
    </location>
</feature>
<name>A0A916JA26_9BACT</name>
<evidence type="ECO:0000256" key="3">
    <source>
        <dbReference type="ARBA" id="ARBA00023237"/>
    </source>
</evidence>
<dbReference type="Pfam" id="PF14905">
    <property type="entry name" value="OMP_b-brl_3"/>
    <property type="match status" value="1"/>
</dbReference>
<keyword evidence="4" id="KW-0732">Signal</keyword>
<reference evidence="6" key="1">
    <citation type="submission" date="2021-04" db="EMBL/GenBank/DDBJ databases">
        <authorList>
            <person name="Rodrigo-Torres L."/>
            <person name="Arahal R. D."/>
            <person name="Lucena T."/>
        </authorList>
    </citation>
    <scope>NUCLEOTIDE SEQUENCE</scope>
    <source>
        <strain evidence="6">CECT 9275</strain>
    </source>
</reference>
<gene>
    <name evidence="6" type="ORF">DYBT9275_01429</name>
</gene>
<evidence type="ECO:0000256" key="2">
    <source>
        <dbReference type="ARBA" id="ARBA00023136"/>
    </source>
</evidence>
<feature type="domain" description="Outer membrane protein beta-barrel" evidence="5">
    <location>
        <begin position="467"/>
        <end position="808"/>
    </location>
</feature>
<dbReference type="RefSeq" id="WP_229252673.1">
    <property type="nucleotide sequence ID" value="NZ_CAJRAF010000001.1"/>
</dbReference>
<dbReference type="GO" id="GO:0009279">
    <property type="term" value="C:cell outer membrane"/>
    <property type="evidence" value="ECO:0007669"/>
    <property type="project" value="UniProtKB-SubCell"/>
</dbReference>
<dbReference type="Gene3D" id="2.40.170.20">
    <property type="entry name" value="TonB-dependent receptor, beta-barrel domain"/>
    <property type="match status" value="1"/>
</dbReference>
<sequence>MKKILLLLSCCLLVLSANAQTGGRFTLKGTMADTAGVGLPEATVMLLAPKDSSLVNFGRTGKDGSFEFKNLKRLPYILKVTYVGYVPFQHNVTPAEGDVTDLGKFGMKYLNQELYAVVIKAARAPLSIRGDTVEYDPRSFKVPPGATVEDLLRRLPGMQVEQDGTIKAQGETVKRVTVDGKRFFGDDTKAATKNLPAEAIAKVQVFNDKTEQSRITGVEDGKREKTVNLELKDSHKKGGFGKASVGAGSDNRLEGKINYNRFNEKNQFSVIGLGNNTNSGGMSWDDYQDFKGSQSFNWGDDGDFGFGGGRYISFGGDNDEESLTIQAGRGGQNKGFNKNWAGGANYNYDDKKTKFNTSYYYNQTNQTLDAIVNQRNFLSNLTYNTVDTNRRANFNGNHRGSLRFEKTIDSVNTLIVLSNMRIGNGTTDYTNDRRYFREENVLSNKTNVKNFSDFNSFAIGNTAIFRHKFKEKGKNFAASFAYNINNSNGIINQQSVNQFFNPMETEPDSVLNVNQRNDTKSLRNQIKSSLLYIEPLSKKFFLESFYNFSLKSDEVTREVNDRGEGIDVPNLSLTRYYNNKSTFNRIGTTLRYSHNGLNISAGVGAQQIHMDGKFAVTKDDDYSFVDRKYNNVVPNVSMSYDLKKNRYLYGGYRMSVNEPSISDLQPIVDNSNPLFIRVGNPNLKPSVSQSADIGYNMFNPGNFMQVYFGANYQYFRNQVIYNQIVDENLVTTTTPTNISGGNMFSFYSNYGFPIVKTKSNLTLNASYNLNNNLTNINNVLNKTQTNGYNFGLRTDFTPSDKFTIYANAYWNISDTKYSISEGQNQKIVNGNYSAELNYKLPKDIYFQSRFNYNTYTNDRVGFNQSMPILNVSFYKAVLKSKKGEIRLSAFDLFNKNRGISQYASQNFVSQEQVRTLARYFMLSFTYNMRGVTHSVRRKGYGF</sequence>
<comment type="caution">
    <text evidence="6">The sequence shown here is derived from an EMBL/GenBank/DDBJ whole genome shotgun (WGS) entry which is preliminary data.</text>
</comment>
<dbReference type="SUPFAM" id="SSF49452">
    <property type="entry name" value="Starch-binding domain-like"/>
    <property type="match status" value="1"/>
</dbReference>
<dbReference type="InterPro" id="IPR036942">
    <property type="entry name" value="Beta-barrel_TonB_sf"/>
</dbReference>
<dbReference type="InterPro" id="IPR041700">
    <property type="entry name" value="OMP_b-brl_3"/>
</dbReference>
<accession>A0A916JA26</accession>
<dbReference type="AlphaFoldDB" id="A0A916JA26"/>
<evidence type="ECO:0000313" key="6">
    <source>
        <dbReference type="EMBL" id="CAG4994611.1"/>
    </source>
</evidence>
<dbReference type="SUPFAM" id="SSF56935">
    <property type="entry name" value="Porins"/>
    <property type="match status" value="1"/>
</dbReference>
<organism evidence="6 7">
    <name type="scientific">Dyadobacter helix</name>
    <dbReference type="NCBI Taxonomy" id="2822344"/>
    <lineage>
        <taxon>Bacteria</taxon>
        <taxon>Pseudomonadati</taxon>
        <taxon>Bacteroidota</taxon>
        <taxon>Cytophagia</taxon>
        <taxon>Cytophagales</taxon>
        <taxon>Spirosomataceae</taxon>
        <taxon>Dyadobacter</taxon>
    </lineage>
</organism>
<proteinExistence type="predicted"/>
<keyword evidence="7" id="KW-1185">Reference proteome</keyword>
<evidence type="ECO:0000259" key="5">
    <source>
        <dbReference type="Pfam" id="PF14905"/>
    </source>
</evidence>
<dbReference type="Proteomes" id="UP000680038">
    <property type="component" value="Unassembled WGS sequence"/>
</dbReference>
<protein>
    <recommendedName>
        <fullName evidence="5">Outer membrane protein beta-barrel domain-containing protein</fullName>
    </recommendedName>
</protein>
<dbReference type="GO" id="GO:0030246">
    <property type="term" value="F:carbohydrate binding"/>
    <property type="evidence" value="ECO:0007669"/>
    <property type="project" value="InterPro"/>
</dbReference>
<keyword evidence="3" id="KW-0998">Cell outer membrane</keyword>
<feature type="chain" id="PRO_5036997127" description="Outer membrane protein beta-barrel domain-containing protein" evidence="4">
    <location>
        <begin position="20"/>
        <end position="942"/>
    </location>
</feature>
<evidence type="ECO:0000256" key="4">
    <source>
        <dbReference type="SAM" id="SignalP"/>
    </source>
</evidence>
<comment type="subcellular location">
    <subcellularLocation>
        <location evidence="1">Cell outer membrane</location>
    </subcellularLocation>
</comment>
<evidence type="ECO:0000313" key="7">
    <source>
        <dbReference type="Proteomes" id="UP000680038"/>
    </source>
</evidence>
<dbReference type="Pfam" id="PF13620">
    <property type="entry name" value="CarboxypepD_reg"/>
    <property type="match status" value="1"/>
</dbReference>
<dbReference type="InterPro" id="IPR013784">
    <property type="entry name" value="Carb-bd-like_fold"/>
</dbReference>
<keyword evidence="2" id="KW-0472">Membrane</keyword>
<dbReference type="EMBL" id="CAJRAF010000001">
    <property type="protein sequence ID" value="CAG4994611.1"/>
    <property type="molecule type" value="Genomic_DNA"/>
</dbReference>
<evidence type="ECO:0000256" key="1">
    <source>
        <dbReference type="ARBA" id="ARBA00004442"/>
    </source>
</evidence>